<sequence length="206" mass="23655">MTIKHMAIALLALPLFQSKAQQLAYTPDIVLGHRSYTYLHNISYQFHDKLKVNNLTLFDTEYTKDKENIFFIRNTISYSLTKKISFHAGFGMKNPGAFFTAFAQYRIVKPVYSFSYSVGATYQKGFTLEQSISAEYAPYIADDLQAYFNVLAIANLNFDGYQRGLQFFRLGLKQKKLSYGIAINLDQWNNAKKTLENAGVFTKYSF</sequence>
<name>A0A077ELE2_9FLAO</name>
<feature type="chain" id="PRO_5001718510" evidence="1">
    <location>
        <begin position="21"/>
        <end position="206"/>
    </location>
</feature>
<accession>A0A077ELE2</accession>
<proteinExistence type="predicted"/>
<organism evidence="2 3">
    <name type="scientific">Elizabethkingia anophelis NUHP1</name>
    <dbReference type="NCBI Taxonomy" id="1338011"/>
    <lineage>
        <taxon>Bacteria</taxon>
        <taxon>Pseudomonadati</taxon>
        <taxon>Bacteroidota</taxon>
        <taxon>Flavobacteriia</taxon>
        <taxon>Flavobacteriales</taxon>
        <taxon>Weeksellaceae</taxon>
        <taxon>Elizabethkingia</taxon>
    </lineage>
</organism>
<keyword evidence="1" id="KW-0732">Signal</keyword>
<feature type="signal peptide" evidence="1">
    <location>
        <begin position="1"/>
        <end position="20"/>
    </location>
</feature>
<dbReference type="KEGG" id="eao:BD94_3528"/>
<reference evidence="2 3" key="1">
    <citation type="journal article" date="2013" name="Lancet">
        <title>First case of E anophelis outbreak in an intensive-care unit.</title>
        <authorList>
            <person name="Teo J."/>
            <person name="Tan S.Y."/>
            <person name="Tay M."/>
            <person name="Ding Y."/>
            <person name="Kjelleberg S."/>
            <person name="Givskov M."/>
            <person name="Lin R.T."/>
            <person name="Yang L."/>
        </authorList>
    </citation>
    <scope>NUCLEOTIDE SEQUENCE [LARGE SCALE GENOMIC DNA]</scope>
    <source>
        <strain evidence="2 3">NUHP1</strain>
    </source>
</reference>
<dbReference type="Proteomes" id="UP000028933">
    <property type="component" value="Chromosome"/>
</dbReference>
<dbReference type="eggNOG" id="ENOG5032RBB">
    <property type="taxonomic scope" value="Bacteria"/>
</dbReference>
<dbReference type="AlphaFoldDB" id="A0A077ELE2"/>
<dbReference type="EMBL" id="CP007547">
    <property type="protein sequence ID" value="AIL47303.1"/>
    <property type="molecule type" value="Genomic_DNA"/>
</dbReference>
<evidence type="ECO:0000313" key="3">
    <source>
        <dbReference type="Proteomes" id="UP000028933"/>
    </source>
</evidence>
<dbReference type="HOGENOM" id="CLU_1330215_0_0_10"/>
<evidence type="ECO:0000256" key="1">
    <source>
        <dbReference type="SAM" id="SignalP"/>
    </source>
</evidence>
<protein>
    <submittedName>
        <fullName evidence="2">Uncharacterized protein</fullName>
    </submittedName>
</protein>
<dbReference type="RefSeq" id="WP_021347079.1">
    <property type="nucleotide sequence ID" value="NZ_CP007547.1"/>
</dbReference>
<evidence type="ECO:0000313" key="2">
    <source>
        <dbReference type="EMBL" id="AIL47303.1"/>
    </source>
</evidence>
<gene>
    <name evidence="2" type="ORF">BD94_3528</name>
</gene>